<dbReference type="PROSITE" id="PS51096">
    <property type="entry name" value="PTS_EIIA_TYPE_4"/>
    <property type="match status" value="1"/>
</dbReference>
<dbReference type="Proteomes" id="UP000286848">
    <property type="component" value="Unassembled WGS sequence"/>
</dbReference>
<feature type="domain" description="PTS EIIA type-4" evidence="2">
    <location>
        <begin position="1"/>
        <end position="128"/>
    </location>
</feature>
<gene>
    <name evidence="3" type="primary">manX</name>
    <name evidence="3" type="ORF">LFYK43_19060</name>
</gene>
<evidence type="ECO:0000313" key="4">
    <source>
        <dbReference type="Proteomes" id="UP000286848"/>
    </source>
</evidence>
<comment type="caution">
    <text evidence="3">The sequence shown here is derived from an EMBL/GenBank/DDBJ whole genome shotgun (WGS) entry which is preliminary data.</text>
</comment>
<keyword evidence="1" id="KW-0808">Transferase</keyword>
<evidence type="ECO:0000259" key="2">
    <source>
        <dbReference type="PROSITE" id="PS51096"/>
    </source>
</evidence>
<dbReference type="GO" id="GO:0009401">
    <property type="term" value="P:phosphoenolpyruvate-dependent sugar phosphotransferase system"/>
    <property type="evidence" value="ECO:0007669"/>
    <property type="project" value="InterPro"/>
</dbReference>
<dbReference type="Gene3D" id="3.40.50.510">
    <property type="entry name" value="Phosphotransferase system, mannose-type IIA component"/>
    <property type="match status" value="1"/>
</dbReference>
<reference evidence="3 4" key="1">
    <citation type="journal article" date="2019" name="Int. J. Syst. Evol. Microbiol.">
        <title>Lactobacillus salitolerans sp. nov., a novel lactic acid bacterium isolated from spent mushroom substrates.</title>
        <authorList>
            <person name="Tohno M."/>
            <person name="Tanizawa Y."/>
            <person name="Kojima Y."/>
            <person name="Sakamoto M."/>
            <person name="Nakamura Y."/>
            <person name="Ohkuma M."/>
            <person name="Kobayashi H."/>
        </authorList>
    </citation>
    <scope>NUCLEOTIDE SEQUENCE [LARGE SCALE GENOMIC DNA]</scope>
    <source>
        <strain evidence="3 4">YK43</strain>
    </source>
</reference>
<accession>A0A401IVD2</accession>
<dbReference type="RefSeq" id="WP_124977761.1">
    <property type="nucleotide sequence ID" value="NZ_BFFP01000036.1"/>
</dbReference>
<sequence length="144" mass="15346">MKTIILLSHGEFAPGLKSALEMFAGDQAKDVLAFGLRKGESADQFGQRFAQGMAEVDQSTGLVLLADIIGGSPLTTACNILAQAGRMEDTIVLGGMNFPMALNAVLYQDSLDGPQFVEKVLGEASAALQQFNFQTDTDDEEDDI</sequence>
<dbReference type="AlphaFoldDB" id="A0A401IVD2"/>
<dbReference type="GO" id="GO:0016020">
    <property type="term" value="C:membrane"/>
    <property type="evidence" value="ECO:0007669"/>
    <property type="project" value="InterPro"/>
</dbReference>
<keyword evidence="4" id="KW-1185">Reference proteome</keyword>
<dbReference type="InterPro" id="IPR036662">
    <property type="entry name" value="PTS_EIIA_man-typ_sf"/>
</dbReference>
<name>A0A401IVD2_9LACO</name>
<proteinExistence type="predicted"/>
<organism evidence="3 4">
    <name type="scientific">Ligilactobacillus salitolerans</name>
    <dbReference type="NCBI Taxonomy" id="1808352"/>
    <lineage>
        <taxon>Bacteria</taxon>
        <taxon>Bacillati</taxon>
        <taxon>Bacillota</taxon>
        <taxon>Bacilli</taxon>
        <taxon>Lactobacillales</taxon>
        <taxon>Lactobacillaceae</taxon>
        <taxon>Ligilactobacillus</taxon>
    </lineage>
</organism>
<evidence type="ECO:0000256" key="1">
    <source>
        <dbReference type="ARBA" id="ARBA00022679"/>
    </source>
</evidence>
<dbReference type="PANTHER" id="PTHR33799">
    <property type="entry name" value="PTS PERMEASE-RELATED-RELATED"/>
    <property type="match status" value="1"/>
</dbReference>
<dbReference type="Pfam" id="PF03610">
    <property type="entry name" value="EIIA-man"/>
    <property type="match status" value="1"/>
</dbReference>
<protein>
    <submittedName>
        <fullName evidence="3">Mannose/fructose/sorbose-specific PTS system IIA component</fullName>
    </submittedName>
</protein>
<dbReference type="OrthoDB" id="6623712at2"/>
<dbReference type="EMBL" id="BFFP01000036">
    <property type="protein sequence ID" value="GBG95447.1"/>
    <property type="molecule type" value="Genomic_DNA"/>
</dbReference>
<dbReference type="InterPro" id="IPR051471">
    <property type="entry name" value="Bacterial_PTS_sugar_comp"/>
</dbReference>
<dbReference type="SUPFAM" id="SSF53062">
    <property type="entry name" value="PTS system fructose IIA component-like"/>
    <property type="match status" value="1"/>
</dbReference>
<dbReference type="GO" id="GO:0016740">
    <property type="term" value="F:transferase activity"/>
    <property type="evidence" value="ECO:0007669"/>
    <property type="project" value="UniProtKB-KW"/>
</dbReference>
<dbReference type="PANTHER" id="PTHR33799:SF1">
    <property type="entry name" value="PTS SYSTEM MANNOSE-SPECIFIC EIIAB COMPONENT-RELATED"/>
    <property type="match status" value="1"/>
</dbReference>
<dbReference type="InterPro" id="IPR004701">
    <property type="entry name" value="PTS_EIIA_man-typ"/>
</dbReference>
<evidence type="ECO:0000313" key="3">
    <source>
        <dbReference type="EMBL" id="GBG95447.1"/>
    </source>
</evidence>